<keyword evidence="6" id="KW-1185">Reference proteome</keyword>
<evidence type="ECO:0000256" key="2">
    <source>
        <dbReference type="ARBA" id="ARBA00023125"/>
    </source>
</evidence>
<organism evidence="5 6">
    <name type="scientific">Undibacterium aquatile</name>
    <dbReference type="NCBI Taxonomy" id="1537398"/>
    <lineage>
        <taxon>Bacteria</taxon>
        <taxon>Pseudomonadati</taxon>
        <taxon>Pseudomonadota</taxon>
        <taxon>Betaproteobacteria</taxon>
        <taxon>Burkholderiales</taxon>
        <taxon>Oxalobacteraceae</taxon>
        <taxon>Undibacterium</taxon>
    </lineage>
</organism>
<sequence length="342" mass="37765">MNQPAPTISALLSVQDAVFPAHPFSGVLAIAREQDWRWQDMFPAFAEHHDNRISYTQAREGLLQARHRGGADLGLRSGTRKALPQLGQMATGMRAQETLAQALQFGLDYQLIAGSMVHLQLEAGPQQSALLALPLFDDAELQDFLEVDHLVTAINAARQLCGCRFPLVRVELRSQPGASLTAYEKFFACTVIAGADVSRIVIDNQVLQMALPQPDALLAHTSHDACQAELAAVGVLGRQSLLRTLTALQCELHSVAQTASVLGTSERSLHRLLAREGTSYFQITETIRIGRARQLLQTGLSLERIAEELGYSDSRSFRRAFRRWTTQTPAEFRQSQAQTQLR</sequence>
<dbReference type="InterPro" id="IPR009057">
    <property type="entry name" value="Homeodomain-like_sf"/>
</dbReference>
<keyword evidence="3" id="KW-0804">Transcription</keyword>
<accession>A0ABR6XAM3</accession>
<dbReference type="Pfam" id="PF12625">
    <property type="entry name" value="Arabinose_bd"/>
    <property type="match status" value="1"/>
</dbReference>
<evidence type="ECO:0000313" key="5">
    <source>
        <dbReference type="EMBL" id="MBC3809961.1"/>
    </source>
</evidence>
<evidence type="ECO:0000256" key="1">
    <source>
        <dbReference type="ARBA" id="ARBA00023015"/>
    </source>
</evidence>
<keyword evidence="2" id="KW-0238">DNA-binding</keyword>
<evidence type="ECO:0000256" key="3">
    <source>
        <dbReference type="ARBA" id="ARBA00023163"/>
    </source>
</evidence>
<comment type="caution">
    <text evidence="5">The sequence shown here is derived from an EMBL/GenBank/DDBJ whole genome shotgun (WGS) entry which is preliminary data.</text>
</comment>
<dbReference type="SUPFAM" id="SSF46689">
    <property type="entry name" value="Homeodomain-like"/>
    <property type="match status" value="1"/>
</dbReference>
<dbReference type="InterPro" id="IPR032687">
    <property type="entry name" value="AraC-type_N"/>
</dbReference>
<evidence type="ECO:0000259" key="4">
    <source>
        <dbReference type="PROSITE" id="PS01124"/>
    </source>
</evidence>
<proteinExistence type="predicted"/>
<dbReference type="RefSeq" id="WP_190476637.1">
    <property type="nucleotide sequence ID" value="NZ_JACOFT010000001.1"/>
</dbReference>
<protein>
    <submittedName>
        <fullName evidence="5">AraC family transcriptional regulator ligand-binding domain-containing protein</fullName>
    </submittedName>
</protein>
<reference evidence="5 6" key="1">
    <citation type="submission" date="2020-08" db="EMBL/GenBank/DDBJ databases">
        <title>Novel species isolated from subtropical streams in China.</title>
        <authorList>
            <person name="Lu H."/>
        </authorList>
    </citation>
    <scope>NUCLEOTIDE SEQUENCE [LARGE SCALE GENOMIC DNA]</scope>
    <source>
        <strain evidence="5 6">CCTCC AB 2015119</strain>
    </source>
</reference>
<dbReference type="SMART" id="SM00342">
    <property type="entry name" value="HTH_ARAC"/>
    <property type="match status" value="1"/>
</dbReference>
<dbReference type="PROSITE" id="PS01124">
    <property type="entry name" value="HTH_ARAC_FAMILY_2"/>
    <property type="match status" value="1"/>
</dbReference>
<dbReference type="PANTHER" id="PTHR47894:SF1">
    <property type="entry name" value="HTH-TYPE TRANSCRIPTIONAL REGULATOR VQSM"/>
    <property type="match status" value="1"/>
</dbReference>
<feature type="domain" description="HTH araC/xylS-type" evidence="4">
    <location>
        <begin position="239"/>
        <end position="335"/>
    </location>
</feature>
<dbReference type="PANTHER" id="PTHR47894">
    <property type="entry name" value="HTH-TYPE TRANSCRIPTIONAL REGULATOR GADX"/>
    <property type="match status" value="1"/>
</dbReference>
<dbReference type="Pfam" id="PF12833">
    <property type="entry name" value="HTH_18"/>
    <property type="match status" value="1"/>
</dbReference>
<dbReference type="InterPro" id="IPR018060">
    <property type="entry name" value="HTH_AraC"/>
</dbReference>
<name>A0ABR6XAM3_9BURK</name>
<dbReference type="Gene3D" id="1.10.10.60">
    <property type="entry name" value="Homeodomain-like"/>
    <property type="match status" value="1"/>
</dbReference>
<dbReference type="EMBL" id="JACOFT010000001">
    <property type="protein sequence ID" value="MBC3809961.1"/>
    <property type="molecule type" value="Genomic_DNA"/>
</dbReference>
<evidence type="ECO:0000313" key="6">
    <source>
        <dbReference type="Proteomes" id="UP000637632"/>
    </source>
</evidence>
<gene>
    <name evidence="5" type="ORF">H8K26_00780</name>
</gene>
<keyword evidence="1" id="KW-0805">Transcription regulation</keyword>
<dbReference type="Proteomes" id="UP000637632">
    <property type="component" value="Unassembled WGS sequence"/>
</dbReference>